<evidence type="ECO:0000313" key="3">
    <source>
        <dbReference type="EMBL" id="OII74472.1"/>
    </source>
</evidence>
<dbReference type="PRINTS" id="PR00081">
    <property type="entry name" value="GDHRDH"/>
</dbReference>
<evidence type="ECO:0000256" key="2">
    <source>
        <dbReference type="SAM" id="Phobius"/>
    </source>
</evidence>
<protein>
    <submittedName>
        <fullName evidence="3">Short chain dehydrogenase reductase</fullName>
    </submittedName>
</protein>
<organism evidence="3 4">
    <name type="scientific">Cryptosporidium ubiquitum</name>
    <dbReference type="NCBI Taxonomy" id="857276"/>
    <lineage>
        <taxon>Eukaryota</taxon>
        <taxon>Sar</taxon>
        <taxon>Alveolata</taxon>
        <taxon>Apicomplexa</taxon>
        <taxon>Conoidasida</taxon>
        <taxon>Coccidia</taxon>
        <taxon>Eucoccidiorida</taxon>
        <taxon>Eimeriorina</taxon>
        <taxon>Cryptosporidiidae</taxon>
        <taxon>Cryptosporidium</taxon>
    </lineage>
</organism>
<gene>
    <name evidence="3" type="ORF">cubi_00025</name>
</gene>
<keyword evidence="2" id="KW-0472">Membrane</keyword>
<keyword evidence="4" id="KW-1185">Reference proteome</keyword>
<sequence>MRRLFRKILNVYGLILSAFIAVPALAWGLLVTLISKYSDFNLGCLSDDISPKYFNDKVVWITGASSGIGKALALGLAKLSNESNITLSLILTSRNIHQLNQIKNEMVEKFKFPESNILVLDFDLGDLDVIDSKVDEAKNWKGQIDILYNNAGIGQRAIIGSFESDEKVMMINSLGSMKISKQVLSKCFIPQRSGHLINTLSIQSYVVLPGRCAYGASKRACLSFFQALRKELNYTNWDEYLEYNYSDDKKENVSSAICLDSPNIVITNIYPGHVQTDFDSRNVLYDGSLNTGAHKLKGMTSEKCSDLMIKATTNLLDEAWIAKGHELLFFYLIYYTPSVAEAIQSLLDKRFTDKIWELQKSHLKKSS</sequence>
<dbReference type="Proteomes" id="UP000186176">
    <property type="component" value="Unassembled WGS sequence"/>
</dbReference>
<name>A0A1J4MJR6_9CRYT</name>
<dbReference type="PRINTS" id="PR00080">
    <property type="entry name" value="SDRFAMILY"/>
</dbReference>
<dbReference type="PANTHER" id="PTHR44269:SF1">
    <property type="entry name" value="DEHYDROGENASE_REDUCTASE SDR FAMILY MEMBER 7"/>
    <property type="match status" value="1"/>
</dbReference>
<dbReference type="SUPFAM" id="SSF51735">
    <property type="entry name" value="NAD(P)-binding Rossmann-fold domains"/>
    <property type="match status" value="1"/>
</dbReference>
<dbReference type="AlphaFoldDB" id="A0A1J4MJR6"/>
<proteinExistence type="inferred from homology"/>
<feature type="transmembrane region" description="Helical" evidence="2">
    <location>
        <begin position="12"/>
        <end position="34"/>
    </location>
</feature>
<evidence type="ECO:0000313" key="4">
    <source>
        <dbReference type="Proteomes" id="UP000186176"/>
    </source>
</evidence>
<comment type="similarity">
    <text evidence="1">Belongs to the short-chain dehydrogenases/reductases (SDR) family.</text>
</comment>
<keyword evidence="2" id="KW-0812">Transmembrane</keyword>
<dbReference type="Gene3D" id="3.40.50.720">
    <property type="entry name" value="NAD(P)-binding Rossmann-like Domain"/>
    <property type="match status" value="1"/>
</dbReference>
<dbReference type="InterPro" id="IPR053011">
    <property type="entry name" value="SDR_family_member_7"/>
</dbReference>
<accession>A0A1J4MJR6</accession>
<dbReference type="PANTHER" id="PTHR44269">
    <property type="entry name" value="DEHYDROGENASE/REDUCTASE SDR FAMILY MEMBER 7-RELATED"/>
    <property type="match status" value="1"/>
</dbReference>
<dbReference type="InterPro" id="IPR036291">
    <property type="entry name" value="NAD(P)-bd_dom_sf"/>
</dbReference>
<dbReference type="EMBL" id="LRBP01000009">
    <property type="protein sequence ID" value="OII74472.1"/>
    <property type="molecule type" value="Genomic_DNA"/>
</dbReference>
<comment type="caution">
    <text evidence="3">The sequence shown here is derived from an EMBL/GenBank/DDBJ whole genome shotgun (WGS) entry which is preliminary data.</text>
</comment>
<dbReference type="Pfam" id="PF00106">
    <property type="entry name" value="adh_short"/>
    <property type="match status" value="1"/>
</dbReference>
<dbReference type="VEuPathDB" id="CryptoDB:cubi_00025"/>
<evidence type="ECO:0000256" key="1">
    <source>
        <dbReference type="RuleBase" id="RU000363"/>
    </source>
</evidence>
<dbReference type="GeneID" id="39976818"/>
<dbReference type="RefSeq" id="XP_028875618.1">
    <property type="nucleotide sequence ID" value="XM_029017039.1"/>
</dbReference>
<dbReference type="OrthoDB" id="1274115at2759"/>
<dbReference type="InterPro" id="IPR002347">
    <property type="entry name" value="SDR_fam"/>
</dbReference>
<reference evidence="3 4" key="1">
    <citation type="submission" date="2016-10" db="EMBL/GenBank/DDBJ databases">
        <title>Reductive evolution of mitochondrial metabolism and differential evolution of invasion-related proteins in Cryptosporidium.</title>
        <authorList>
            <person name="Liu S."/>
            <person name="Roellig D.M."/>
            <person name="Guo Y."/>
            <person name="Li N."/>
            <person name="Frace M.A."/>
            <person name="Tang K."/>
            <person name="Zhang L."/>
            <person name="Feng Y."/>
            <person name="Xiao L."/>
        </authorList>
    </citation>
    <scope>NUCLEOTIDE SEQUENCE [LARGE SCALE GENOMIC DNA]</scope>
    <source>
        <strain evidence="3">39726</strain>
    </source>
</reference>
<keyword evidence="2" id="KW-1133">Transmembrane helix</keyword>